<reference evidence="1" key="1">
    <citation type="submission" date="2020-03" db="EMBL/GenBank/DDBJ databases">
        <title>The deep terrestrial virosphere.</title>
        <authorList>
            <person name="Holmfeldt K."/>
            <person name="Nilsson E."/>
            <person name="Simone D."/>
            <person name="Lopez-Fernandez M."/>
            <person name="Wu X."/>
            <person name="de Brujin I."/>
            <person name="Lundin D."/>
            <person name="Andersson A."/>
            <person name="Bertilsson S."/>
            <person name="Dopson M."/>
        </authorList>
    </citation>
    <scope>NUCLEOTIDE SEQUENCE</scope>
    <source>
        <strain evidence="1">TM448A01626</strain>
        <strain evidence="2">TM448B00920</strain>
    </source>
</reference>
<name>A0A6H1ZS99_9ZZZZ</name>
<evidence type="ECO:0000313" key="1">
    <source>
        <dbReference type="EMBL" id="QJA50155.1"/>
    </source>
</evidence>
<sequence>MKTNYKVGDKVRVMASVIGLLRANEVFTITKIDLVSWAGENLLEMTLDEEFQVFEEYLKTI</sequence>
<dbReference type="AlphaFoldDB" id="A0A6H1ZS99"/>
<proteinExistence type="predicted"/>
<dbReference type="EMBL" id="MT144673">
    <property type="protein sequence ID" value="QJH97086.1"/>
    <property type="molecule type" value="Genomic_DNA"/>
</dbReference>
<protein>
    <submittedName>
        <fullName evidence="1">Uncharacterized protein</fullName>
    </submittedName>
</protein>
<gene>
    <name evidence="1" type="ORF">TM448A01626_0012</name>
    <name evidence="2" type="ORF">TM448B00920_0012</name>
</gene>
<organism evidence="1">
    <name type="scientific">viral metagenome</name>
    <dbReference type="NCBI Taxonomy" id="1070528"/>
    <lineage>
        <taxon>unclassified sequences</taxon>
        <taxon>metagenomes</taxon>
        <taxon>organismal metagenomes</taxon>
    </lineage>
</organism>
<accession>A0A6H1ZS99</accession>
<dbReference type="EMBL" id="MT144177">
    <property type="protein sequence ID" value="QJA50155.1"/>
    <property type="molecule type" value="Genomic_DNA"/>
</dbReference>
<evidence type="ECO:0000313" key="2">
    <source>
        <dbReference type="EMBL" id="QJH97086.1"/>
    </source>
</evidence>